<evidence type="ECO:0000313" key="5">
    <source>
        <dbReference type="WBParaSite" id="scaffold10185_cov263.g14577"/>
    </source>
</evidence>
<dbReference type="InterPro" id="IPR000742">
    <property type="entry name" value="EGF"/>
</dbReference>
<dbReference type="InterPro" id="IPR002049">
    <property type="entry name" value="LE_dom"/>
</dbReference>
<proteinExistence type="predicted"/>
<keyword evidence="1" id="KW-0245">EGF-like domain</keyword>
<feature type="region of interest" description="Disordered" evidence="2">
    <location>
        <begin position="693"/>
        <end position="720"/>
    </location>
</feature>
<dbReference type="CDD" id="cd00054">
    <property type="entry name" value="EGF_CA"/>
    <property type="match status" value="1"/>
</dbReference>
<evidence type="ECO:0000256" key="2">
    <source>
        <dbReference type="SAM" id="MobiDB-lite"/>
    </source>
</evidence>
<feature type="compositionally biased region" description="Polar residues" evidence="2">
    <location>
        <begin position="510"/>
        <end position="522"/>
    </location>
</feature>
<accession>A0A915LCF0</accession>
<feature type="compositionally biased region" description="Basic and acidic residues" evidence="2">
    <location>
        <begin position="295"/>
        <end position="307"/>
    </location>
</feature>
<keyword evidence="1" id="KW-1015">Disulfide bond</keyword>
<evidence type="ECO:0000259" key="3">
    <source>
        <dbReference type="PROSITE" id="PS50026"/>
    </source>
</evidence>
<feature type="compositionally biased region" description="Polar residues" evidence="2">
    <location>
        <begin position="567"/>
        <end position="577"/>
    </location>
</feature>
<feature type="compositionally biased region" description="Low complexity" evidence="2">
    <location>
        <begin position="693"/>
        <end position="702"/>
    </location>
</feature>
<feature type="compositionally biased region" description="Low complexity" evidence="2">
    <location>
        <begin position="534"/>
        <end position="554"/>
    </location>
</feature>
<dbReference type="CDD" id="cd00055">
    <property type="entry name" value="EGF_Lam"/>
    <property type="match status" value="1"/>
</dbReference>
<feature type="compositionally biased region" description="Basic and acidic residues" evidence="2">
    <location>
        <begin position="942"/>
        <end position="951"/>
    </location>
</feature>
<dbReference type="PROSITE" id="PS01186">
    <property type="entry name" value="EGF_2"/>
    <property type="match status" value="1"/>
</dbReference>
<evidence type="ECO:0000256" key="1">
    <source>
        <dbReference type="PROSITE-ProRule" id="PRU00076"/>
    </source>
</evidence>
<name>A0A915LCF0_MELJA</name>
<dbReference type="WBParaSite" id="scaffold10185_cov263.g14577">
    <property type="protein sequence ID" value="scaffold10185_cov263.g14577"/>
    <property type="gene ID" value="scaffold10185_cov263.g14577"/>
</dbReference>
<dbReference type="Proteomes" id="UP000887561">
    <property type="component" value="Unplaced"/>
</dbReference>
<feature type="region of interest" description="Disordered" evidence="2">
    <location>
        <begin position="510"/>
        <end position="577"/>
    </location>
</feature>
<evidence type="ECO:0000313" key="4">
    <source>
        <dbReference type="Proteomes" id="UP000887561"/>
    </source>
</evidence>
<keyword evidence="4" id="KW-1185">Reference proteome</keyword>
<dbReference type="PROSITE" id="PS00022">
    <property type="entry name" value="EGF_1"/>
    <property type="match status" value="1"/>
</dbReference>
<feature type="disulfide bond" evidence="1">
    <location>
        <begin position="56"/>
        <end position="65"/>
    </location>
</feature>
<sequence length="1658" mass="177843">ILCNGHQECFQSLFGQDDESFPHCRHLQCRGETKKEVDCNGKGACIFDGFTTRCFCNEGYYGLNCEYFGNKNEEKEAFDEFGLEFGKILLNNKYPNERKNWLRMKEIINEAKEANNKKQKEFGTRGYNTVASPLSTFEANSEATSEANTRAYTEASLEASSAANTEASKLAIFETISASDSETSTKGYNTEATSILNLETNAASNSILYTEAYTEATSLTTSASNTESTSIKNSETSSILNVEASTKTSREATSSSKIKTTLETAETTFSNFEPKYETSTEATISLNTHINPGEHSTKASTVKESKSNKPNNEAILVDNEVNFKPKIEAASTPNNGENLLAETEATFLATIPAEIEETSTKTEYASTKKLSTNEANLSKQTKHNFLTSEAPITENPNYASVLPSTFKINTEANLLTNFEAKSTLANIRGLKMLTDNTEANYQSRTTIKSEATTEETDNKEEIYLRTTLANVSPNSVIEVEATSGLKLETASEATFSSVETTSLANIEATSNNEAKSVSNIETSPEAGVEAKTVSSIEASSRSSSEASSKGSIEATSIKSEVKDTKTSLKGNSLSSNTATPLSNIEASSLTLKFQAKSISTVESSFSNFETTVPFASNSRLNSNKLNTEATFEAEAKAKFPFESEAKTKFPFEVEAETKFPFEAEAKTKFPLEAEAETKFPSKAEAKMKSSKSKVSTKSLIKPSKSEAESPSKTDSLVNTSTEATSLANNIKPEALTIISTSFTPQISSLNTRRNFETNFASTNTFSYTEASPINNSEVISATTLFSPTEATEPLISVSEANAYINYEATSKTKTKADSSIILVNSASPFNEATSTKPTLSTSEANFIKNITDTLNRTSFKLINVSEASTMLPFETEIKLRFKSGARTKFFSKSEASTRFPSELEAKRNVPFTSKAKSKFSKSSAESASTPESVASTYFPSEPETKMERGSRFEASTKSPSEAEVATKSLSEYEAINIEVNSSKATRKASTRSKEISFENFLNKIGARKLSTEKPKLSSENSEINLLNTTPFEAITEASNNTNLINNEAASTNIIKTEAETNKNIETNTGSTLEAKFLVSKFEAKSEANTTKSTYPIKSEATSEIYSKNVETITEAALFLANTTNLGVNVAATTSEADSANKREFEQTIPLAGIEATTVANIVATTKPVASIEATSVANIVATTKPVASIEATSVASNQATSTPVASSGASVARIEAISTPEASIKATLVGSNEAASLAKVNSTSASNIEANTESTSLINSGTNVVSTSPVNEVSLKLTLASLIFEKNTKENIEAKSVVFSVAENTEATNANEATTSSTASSSFPPHIKQINSTLEANLKANEVKTKTEATSLNTEASFVASTLVANIETASTIINTEANFNGTISATESSEANFASSSGFIYKATESSSASNVSASRFKINSEATTKIHPKTTLRTPRRTTQNTGTASITIKPIVEASTTTAPPIKITVSVQDSTVPLPSKISVVSPQTNTISPTIQNIETASSTTKPTIIEASSPNVSPSKITVSVQDSTVPIPSKNISVVSPQNHTISPLKVSSVVSTKFGVAVCGKEAFCRNLEGAYRCECPKNLKEGGHECAALSPKSIKEYIKVKCFRGENLENSAIQVVFTSNVWKQFKGRVIVNGSQAENPKCFKDFVGCD</sequence>
<feature type="domain" description="EGF-like" evidence="3">
    <location>
        <begin position="25"/>
        <end position="66"/>
    </location>
</feature>
<feature type="region of interest" description="Disordered" evidence="2">
    <location>
        <begin position="288"/>
        <end position="308"/>
    </location>
</feature>
<comment type="caution">
    <text evidence="1">Lacks conserved residue(s) required for the propagation of feature annotation.</text>
</comment>
<organism evidence="4 5">
    <name type="scientific">Meloidogyne javanica</name>
    <name type="common">Root-knot nematode worm</name>
    <dbReference type="NCBI Taxonomy" id="6303"/>
    <lineage>
        <taxon>Eukaryota</taxon>
        <taxon>Metazoa</taxon>
        <taxon>Ecdysozoa</taxon>
        <taxon>Nematoda</taxon>
        <taxon>Chromadorea</taxon>
        <taxon>Rhabditida</taxon>
        <taxon>Tylenchina</taxon>
        <taxon>Tylenchomorpha</taxon>
        <taxon>Tylenchoidea</taxon>
        <taxon>Meloidogynidae</taxon>
        <taxon>Meloidogyninae</taxon>
        <taxon>Meloidogyne</taxon>
        <taxon>Meloidogyne incognita group</taxon>
    </lineage>
</organism>
<feature type="region of interest" description="Disordered" evidence="2">
    <location>
        <begin position="930"/>
        <end position="965"/>
    </location>
</feature>
<reference evidence="5" key="1">
    <citation type="submission" date="2022-11" db="UniProtKB">
        <authorList>
            <consortium name="WormBaseParasite"/>
        </authorList>
    </citation>
    <scope>IDENTIFICATION</scope>
</reference>
<protein>
    <submittedName>
        <fullName evidence="5">EGF-like domain-containing protein</fullName>
    </submittedName>
</protein>
<dbReference type="PROSITE" id="PS50026">
    <property type="entry name" value="EGF_3"/>
    <property type="match status" value="1"/>
</dbReference>